<reference evidence="2" key="1">
    <citation type="journal article" date="2020" name="mSystems">
        <title>Genome- and Community-Level Interaction Insights into Carbon Utilization and Element Cycling Functions of Hydrothermarchaeota in Hydrothermal Sediment.</title>
        <authorList>
            <person name="Zhou Z."/>
            <person name="Liu Y."/>
            <person name="Xu W."/>
            <person name="Pan J."/>
            <person name="Luo Z.H."/>
            <person name="Li M."/>
        </authorList>
    </citation>
    <scope>NUCLEOTIDE SEQUENCE [LARGE SCALE GENOMIC DNA]</scope>
    <source>
        <strain evidence="2">HyVt-26</strain>
    </source>
</reference>
<dbReference type="Proteomes" id="UP000885822">
    <property type="component" value="Unassembled WGS sequence"/>
</dbReference>
<proteinExistence type="predicted"/>
<evidence type="ECO:0008006" key="3">
    <source>
        <dbReference type="Google" id="ProtNLM"/>
    </source>
</evidence>
<feature type="signal peptide" evidence="1">
    <location>
        <begin position="1"/>
        <end position="23"/>
    </location>
</feature>
<sequence length="233" mass="24964">MMKKKLAISCGAVLLGATSMAQAELTANIGVTSNYLWRGASQAGDDAAVSGGIDWGHESGFYLGTWASNIDWGNGSGAEVDFYGGFANEIGDFGYDLGLIYYYYPTSGFDDSDFIELNLSGSWMFLQAGLAYTLDGDADSDGPFSDGDLYYYLSASFDVAETWSIGATVGHYDFDTSSSWENANGGDVDYTHGQIDVTKSAGDWGDFTMTVSKAQEESGSDDTKFVVSWAKSF</sequence>
<comment type="caution">
    <text evidence="2">The sequence shown here is derived from an EMBL/GenBank/DDBJ whole genome shotgun (WGS) entry which is preliminary data.</text>
</comment>
<protein>
    <recommendedName>
        <fullName evidence="3">Histidine kinase</fullName>
    </recommendedName>
</protein>
<dbReference type="Pfam" id="PF09694">
    <property type="entry name" value="Gcw_chp"/>
    <property type="match status" value="1"/>
</dbReference>
<dbReference type="EMBL" id="DRCV01000137">
    <property type="protein sequence ID" value="HDK37989.1"/>
    <property type="molecule type" value="Genomic_DNA"/>
</dbReference>
<gene>
    <name evidence="2" type="ORF">ENG92_03120</name>
</gene>
<keyword evidence="1" id="KW-0732">Signal</keyword>
<evidence type="ECO:0000256" key="1">
    <source>
        <dbReference type="SAM" id="SignalP"/>
    </source>
</evidence>
<name>A0A831NYY6_9GAMM</name>
<dbReference type="NCBIfam" id="TIGR02001">
    <property type="entry name" value="gcw_chp"/>
    <property type="match status" value="1"/>
</dbReference>
<feature type="chain" id="PRO_5032777458" description="Histidine kinase" evidence="1">
    <location>
        <begin position="24"/>
        <end position="233"/>
    </location>
</feature>
<organism evidence="2">
    <name type="scientific">Thiolapillus brandeum</name>
    <dbReference type="NCBI Taxonomy" id="1076588"/>
    <lineage>
        <taxon>Bacteria</taxon>
        <taxon>Pseudomonadati</taxon>
        <taxon>Pseudomonadota</taxon>
        <taxon>Gammaproteobacteria</taxon>
        <taxon>Chromatiales</taxon>
        <taxon>Sedimenticolaceae</taxon>
        <taxon>Thiolapillus</taxon>
    </lineage>
</organism>
<accession>A0A831NYY6</accession>
<evidence type="ECO:0000313" key="2">
    <source>
        <dbReference type="EMBL" id="HDK37989.1"/>
    </source>
</evidence>
<dbReference type="InterPro" id="IPR010239">
    <property type="entry name" value="CHP02001"/>
</dbReference>
<dbReference type="AlphaFoldDB" id="A0A831NYY6"/>